<name>A0A0G4G038_9ALVE</name>
<keyword evidence="1" id="KW-1133">Transmembrane helix</keyword>
<feature type="transmembrane region" description="Helical" evidence="1">
    <location>
        <begin position="127"/>
        <end position="149"/>
    </location>
</feature>
<dbReference type="VEuPathDB" id="CryptoDB:Cvel_528"/>
<feature type="transmembrane region" description="Helical" evidence="1">
    <location>
        <begin position="78"/>
        <end position="99"/>
    </location>
</feature>
<organism evidence="2">
    <name type="scientific">Chromera velia CCMP2878</name>
    <dbReference type="NCBI Taxonomy" id="1169474"/>
    <lineage>
        <taxon>Eukaryota</taxon>
        <taxon>Sar</taxon>
        <taxon>Alveolata</taxon>
        <taxon>Colpodellida</taxon>
        <taxon>Chromeraceae</taxon>
        <taxon>Chromera</taxon>
    </lineage>
</organism>
<dbReference type="EMBL" id="CDMZ01000773">
    <property type="protein sequence ID" value="CEM21209.1"/>
    <property type="molecule type" value="Genomic_DNA"/>
</dbReference>
<accession>A0A0G4G038</accession>
<sequence>MGAEVLATWVLGLKIGGTLVFATIPVLLFPRFLIKKLLGRVPEPILYFRLLGWAWVALLVGYTEGLVRLLSYNEWPDWTLRMGIVSNGGATCIVAYHLLRDRFCPSSAGGDIDEETGKMEGGSAVKIALWGAVGFLGAITTGLAVSLAIGP</sequence>
<gene>
    <name evidence="2" type="ORF">Cvel_528</name>
</gene>
<reference evidence="2" key="1">
    <citation type="submission" date="2014-11" db="EMBL/GenBank/DDBJ databases">
        <authorList>
            <person name="Otto D Thomas"/>
            <person name="Naeem Raeece"/>
        </authorList>
    </citation>
    <scope>NUCLEOTIDE SEQUENCE</scope>
</reference>
<dbReference type="AlphaFoldDB" id="A0A0G4G038"/>
<protein>
    <submittedName>
        <fullName evidence="2">Uncharacterized protein</fullName>
    </submittedName>
</protein>
<keyword evidence="1" id="KW-0472">Membrane</keyword>
<proteinExistence type="predicted"/>
<evidence type="ECO:0000313" key="2">
    <source>
        <dbReference type="EMBL" id="CEM21209.1"/>
    </source>
</evidence>
<feature type="transmembrane region" description="Helical" evidence="1">
    <location>
        <begin position="6"/>
        <end position="34"/>
    </location>
</feature>
<keyword evidence="1" id="KW-0812">Transmembrane</keyword>
<evidence type="ECO:0000256" key="1">
    <source>
        <dbReference type="SAM" id="Phobius"/>
    </source>
</evidence>
<feature type="transmembrane region" description="Helical" evidence="1">
    <location>
        <begin position="46"/>
        <end position="63"/>
    </location>
</feature>